<feature type="compositionally biased region" description="Polar residues" evidence="3">
    <location>
        <begin position="159"/>
        <end position="178"/>
    </location>
</feature>
<name>A0A9D4UID2_ADICA</name>
<evidence type="ECO:0000256" key="2">
    <source>
        <dbReference type="SAM" id="Coils"/>
    </source>
</evidence>
<feature type="compositionally biased region" description="Polar residues" evidence="3">
    <location>
        <begin position="111"/>
        <end position="122"/>
    </location>
</feature>
<comment type="similarity">
    <text evidence="1">Belongs to the remorin family.</text>
</comment>
<feature type="region of interest" description="Disordered" evidence="3">
    <location>
        <begin position="485"/>
        <end position="506"/>
    </location>
</feature>
<evidence type="ECO:0000256" key="1">
    <source>
        <dbReference type="ARBA" id="ARBA00005711"/>
    </source>
</evidence>
<dbReference type="InterPro" id="IPR005516">
    <property type="entry name" value="Remorin_C"/>
</dbReference>
<dbReference type="OrthoDB" id="1939615at2759"/>
<sequence>MMVVVAAAPTAPASSSRQYKLATPPHTQQYTLRCMAAFKQKASGSSYGHPLPFRSRESMNQQLDQSPHVSWAPLKKDKELSFHKNSDKNGFLFSSANKENVRSWLESTSPTSVLNSSANQQDVDGHPPSPSPVCSPSASTPAFSPFVSKEQVCQEAYTEPSTMVNPQNSNKSSDSQAQFDGKKLEEPASTSRRHGKDVFSEPTPDSPTGSNFSSGSEGGLLALLASKLLSYKENGRRFSRYARESSGPIDEKHVMEDRSKKPPVEEINTTRMSHLHPQPQESDMISLSRSSGLYRTASEAVSELSLGSANGRTLSMEFDAMLAAAVATGIQQASTVEDQRQQLLPEIQEDSSLRFGRVGQVQQSNADARALVRVGDGRQAVSDDEAGRLTRALTVMRQGRDSEDLDTLSELPISSQSSISHGSRRAYAEENNNLQIVPTTVGIMVEPAEVDNLSARSNRESSLESSPCGSNGDHRLAMVLATHVSNPSEPTLSSSSSSSQSKEKNMMLPVPLPPCQALAKVRKNRIFAQALAYQDAKSSKCNNRYKREETKINAWENQQKIEASMRMKKVEMRLEQKRAKALEKMQNEIARAHKMAEERKASAEAVRAAKTARVAQEADAIRRTGRVPSTANVGCFPF</sequence>
<proteinExistence type="inferred from homology"/>
<protein>
    <recommendedName>
        <fullName evidence="4">Remorin C-terminal domain-containing protein</fullName>
    </recommendedName>
</protein>
<dbReference type="PANTHER" id="PTHR31471">
    <property type="entry name" value="OS02G0116800 PROTEIN"/>
    <property type="match status" value="1"/>
</dbReference>
<accession>A0A9D4UID2</accession>
<comment type="caution">
    <text evidence="5">The sequence shown here is derived from an EMBL/GenBank/DDBJ whole genome shotgun (WGS) entry which is preliminary data.</text>
</comment>
<keyword evidence="6" id="KW-1185">Reference proteome</keyword>
<feature type="region of interest" description="Disordered" evidence="3">
    <location>
        <begin position="111"/>
        <end position="141"/>
    </location>
</feature>
<dbReference type="EMBL" id="JABFUD020000016">
    <property type="protein sequence ID" value="KAI5068449.1"/>
    <property type="molecule type" value="Genomic_DNA"/>
</dbReference>
<evidence type="ECO:0000313" key="6">
    <source>
        <dbReference type="Proteomes" id="UP000886520"/>
    </source>
</evidence>
<dbReference type="AlphaFoldDB" id="A0A9D4UID2"/>
<feature type="region of interest" description="Disordered" evidence="3">
    <location>
        <begin position="453"/>
        <end position="473"/>
    </location>
</feature>
<feature type="compositionally biased region" description="Low complexity" evidence="3">
    <location>
        <begin position="409"/>
        <end position="421"/>
    </location>
</feature>
<dbReference type="Proteomes" id="UP000886520">
    <property type="component" value="Chromosome 16"/>
</dbReference>
<organism evidence="5 6">
    <name type="scientific">Adiantum capillus-veneris</name>
    <name type="common">Maidenhair fern</name>
    <dbReference type="NCBI Taxonomy" id="13818"/>
    <lineage>
        <taxon>Eukaryota</taxon>
        <taxon>Viridiplantae</taxon>
        <taxon>Streptophyta</taxon>
        <taxon>Embryophyta</taxon>
        <taxon>Tracheophyta</taxon>
        <taxon>Polypodiopsida</taxon>
        <taxon>Polypodiidae</taxon>
        <taxon>Polypodiales</taxon>
        <taxon>Pteridineae</taxon>
        <taxon>Pteridaceae</taxon>
        <taxon>Vittarioideae</taxon>
        <taxon>Adiantum</taxon>
    </lineage>
</organism>
<dbReference type="PANTHER" id="PTHR31471:SF87">
    <property type="entry name" value="REMORIN 4.2"/>
    <property type="match status" value="1"/>
</dbReference>
<gene>
    <name evidence="5" type="ORF">GOP47_0016794</name>
</gene>
<reference evidence="5" key="1">
    <citation type="submission" date="2021-01" db="EMBL/GenBank/DDBJ databases">
        <title>Adiantum capillus-veneris genome.</title>
        <authorList>
            <person name="Fang Y."/>
            <person name="Liao Q."/>
        </authorList>
    </citation>
    <scope>NUCLEOTIDE SEQUENCE</scope>
    <source>
        <strain evidence="5">H3</strain>
        <tissue evidence="5">Leaf</tissue>
    </source>
</reference>
<feature type="coiled-coil region" evidence="2">
    <location>
        <begin position="538"/>
        <end position="602"/>
    </location>
</feature>
<feature type="region of interest" description="Disordered" evidence="3">
    <location>
        <begin position="400"/>
        <end position="426"/>
    </location>
</feature>
<feature type="domain" description="Remorin C-terminal" evidence="4">
    <location>
        <begin position="529"/>
        <end position="629"/>
    </location>
</feature>
<evidence type="ECO:0000313" key="5">
    <source>
        <dbReference type="EMBL" id="KAI5068449.1"/>
    </source>
</evidence>
<feature type="region of interest" description="Disordered" evidence="3">
    <location>
        <begin position="157"/>
        <end position="215"/>
    </location>
</feature>
<dbReference type="Pfam" id="PF03763">
    <property type="entry name" value="Remorin_C"/>
    <property type="match status" value="1"/>
</dbReference>
<evidence type="ECO:0000256" key="3">
    <source>
        <dbReference type="SAM" id="MobiDB-lite"/>
    </source>
</evidence>
<keyword evidence="2" id="KW-0175">Coiled coil</keyword>
<evidence type="ECO:0000259" key="4">
    <source>
        <dbReference type="Pfam" id="PF03763"/>
    </source>
</evidence>